<keyword evidence="1" id="KW-0805">Transcription regulation</keyword>
<evidence type="ECO:0000256" key="1">
    <source>
        <dbReference type="ARBA" id="ARBA00023015"/>
    </source>
</evidence>
<sequence>MSRGRLPGLGAGHLGLAAAGGTAAARQRTIGVVSPFLDGFYFSTVLNGIHAVARQRGYRTVVLRGTPADLRAPSLAADQVDAWIVVLGTDGLERLARVGVPLVTVSVHVPEAGCPSVLPDNRGGIRSAVLHLVEHGHRRIAFGGYFGEYDVRERFESYRATLAELGIPFDPGLVFRCDNNWYSGGHVIAEGLLARRGELTAAVFATDKNALGAMTSLLEAGVRIPEEMAVIGFDDIVEAQSFEPPLTTVRQSFEQLGRVACELAAARLAGEAVSPDVVLTSNTLCLRSSCGCDAVAGVVGKEDIAKEDIAPGEELGAAVARRMVELLLVPRPLPPGEPPAAVWPGVTRVIEGYIAALEGGARVPSAEIDRAYRQAVGLNSDLATLQATLRLLGRLRDGDRARRARLLEGASAIAAEARIDVFLERARLAISRARLEAERESTRQLGLLVKTNHDVGLTLLGGDQRAARSLAWLEMTSVVWSCLGLWEDPESRTRLVISGVYRRDGGPAPALGGRCPQEEFPPAELLPVSSPDDPLLVTLLPVRSFQRDWGVLAIVGPKFLEVAGDEGTAAMWATLLGVALERGALMDSLSARHVDLQQAYESERALSATVRELGCPVIPLLAGVLLVPLIGSIDGGRAQQVLEKVVEGVSLHAASVVLLDITGVPAVDAHVAHALGQVSRAAALLGARVALVGVRPELAMRLIGADLGNLSTYATLAAALARLAPAEASATRAKRGAMAP</sequence>
<dbReference type="Gene3D" id="3.30.750.24">
    <property type="entry name" value="STAS domain"/>
    <property type="match status" value="1"/>
</dbReference>
<protein>
    <submittedName>
        <fullName evidence="5">LacI family transcriptional regulator</fullName>
    </submittedName>
</protein>
<dbReference type="CDD" id="cd07041">
    <property type="entry name" value="STAS_RsbR_RsbS_like"/>
    <property type="match status" value="1"/>
</dbReference>
<evidence type="ECO:0000259" key="4">
    <source>
        <dbReference type="PROSITE" id="PS50801"/>
    </source>
</evidence>
<dbReference type="GO" id="GO:0003700">
    <property type="term" value="F:DNA-binding transcription factor activity"/>
    <property type="evidence" value="ECO:0007669"/>
    <property type="project" value="TreeGrafter"/>
</dbReference>
<dbReference type="PANTHER" id="PTHR30146:SF109">
    <property type="entry name" value="HTH-TYPE TRANSCRIPTIONAL REGULATOR GALS"/>
    <property type="match status" value="1"/>
</dbReference>
<dbReference type="AlphaFoldDB" id="A0A2L0F1A2"/>
<dbReference type="PROSITE" id="PS50801">
    <property type="entry name" value="STAS"/>
    <property type="match status" value="1"/>
</dbReference>
<proteinExistence type="predicted"/>
<dbReference type="InterPro" id="IPR046335">
    <property type="entry name" value="LacI/GalR-like_sensor"/>
</dbReference>
<accession>A0A2L0F1A2</accession>
<dbReference type="EMBL" id="CP012673">
    <property type="protein sequence ID" value="AUX45344.1"/>
    <property type="molecule type" value="Genomic_DNA"/>
</dbReference>
<dbReference type="Proteomes" id="UP000238348">
    <property type="component" value="Chromosome"/>
</dbReference>
<evidence type="ECO:0000256" key="3">
    <source>
        <dbReference type="ARBA" id="ARBA00023163"/>
    </source>
</evidence>
<keyword evidence="2" id="KW-0238">DNA-binding</keyword>
<dbReference type="SUPFAM" id="SSF53822">
    <property type="entry name" value="Periplasmic binding protein-like I"/>
    <property type="match status" value="1"/>
</dbReference>
<dbReference type="InterPro" id="IPR002645">
    <property type="entry name" value="STAS_dom"/>
</dbReference>
<dbReference type="PANTHER" id="PTHR30146">
    <property type="entry name" value="LACI-RELATED TRANSCRIPTIONAL REPRESSOR"/>
    <property type="match status" value="1"/>
</dbReference>
<dbReference type="SUPFAM" id="SSF52091">
    <property type="entry name" value="SpoIIaa-like"/>
    <property type="match status" value="1"/>
</dbReference>
<dbReference type="Pfam" id="PF01740">
    <property type="entry name" value="STAS"/>
    <property type="match status" value="1"/>
</dbReference>
<evidence type="ECO:0000313" key="6">
    <source>
        <dbReference type="Proteomes" id="UP000238348"/>
    </source>
</evidence>
<dbReference type="Pfam" id="PF13377">
    <property type="entry name" value="Peripla_BP_3"/>
    <property type="match status" value="1"/>
</dbReference>
<dbReference type="RefSeq" id="WP_338091864.1">
    <property type="nucleotide sequence ID" value="NZ_CP012673.1"/>
</dbReference>
<keyword evidence="3" id="KW-0804">Transcription</keyword>
<evidence type="ECO:0000313" key="5">
    <source>
        <dbReference type="EMBL" id="AUX45344.1"/>
    </source>
</evidence>
<evidence type="ECO:0000256" key="2">
    <source>
        <dbReference type="ARBA" id="ARBA00023125"/>
    </source>
</evidence>
<organism evidence="5 6">
    <name type="scientific">Sorangium cellulosum</name>
    <name type="common">Polyangium cellulosum</name>
    <dbReference type="NCBI Taxonomy" id="56"/>
    <lineage>
        <taxon>Bacteria</taxon>
        <taxon>Pseudomonadati</taxon>
        <taxon>Myxococcota</taxon>
        <taxon>Polyangia</taxon>
        <taxon>Polyangiales</taxon>
        <taxon>Polyangiaceae</taxon>
        <taxon>Sorangium</taxon>
    </lineage>
</organism>
<dbReference type="InterPro" id="IPR036513">
    <property type="entry name" value="STAS_dom_sf"/>
</dbReference>
<dbReference type="Gene3D" id="3.40.50.2300">
    <property type="match status" value="2"/>
</dbReference>
<dbReference type="InterPro" id="IPR028082">
    <property type="entry name" value="Peripla_BP_I"/>
</dbReference>
<dbReference type="GO" id="GO:0000976">
    <property type="term" value="F:transcription cis-regulatory region binding"/>
    <property type="evidence" value="ECO:0007669"/>
    <property type="project" value="TreeGrafter"/>
</dbReference>
<name>A0A2L0F1A2_SORCE</name>
<dbReference type="CDD" id="cd06267">
    <property type="entry name" value="PBP1_LacI_sugar_binding-like"/>
    <property type="match status" value="1"/>
</dbReference>
<reference evidence="5 6" key="1">
    <citation type="submission" date="2015-09" db="EMBL/GenBank/DDBJ databases">
        <title>Sorangium comparison.</title>
        <authorList>
            <person name="Zaburannyi N."/>
            <person name="Bunk B."/>
            <person name="Overmann J."/>
            <person name="Mueller R."/>
        </authorList>
    </citation>
    <scope>NUCLEOTIDE SEQUENCE [LARGE SCALE GENOMIC DNA]</scope>
    <source>
        <strain evidence="5 6">So ce26</strain>
    </source>
</reference>
<gene>
    <name evidence="5" type="primary">lacI</name>
    <name evidence="5" type="ORF">SOCE26_068260</name>
</gene>
<feature type="domain" description="STAS" evidence="4">
    <location>
        <begin position="623"/>
        <end position="723"/>
    </location>
</feature>